<evidence type="ECO:0000313" key="1">
    <source>
        <dbReference type="EMBL" id="KAJ8687007.1"/>
    </source>
</evidence>
<dbReference type="Proteomes" id="UP001239111">
    <property type="component" value="Chromosome 1"/>
</dbReference>
<sequence length="376" mass="42586">MHLMPHLDWDLVHDRIIGFEQWGSDTTNHMADAVLAFLIRGANPGSIMPLAFGFCKESTKAPQLIEYVKEVIWLLKGVGLIPIASVCDQGKPNQTAIDGYMADTHDTPRHKKNLQHNRYYIHRFEIVHIWDIPHVIKGFRDLLLVKWLEKTDVGVRGMLGGMPKTSVQVAAAIFPFDKLKDVLNGTAKTDTPKERRRPIKEASNQLKIITNAKRKMHKSRFWVVDDKAGPPRPASKSEAPSFFNLQFNLDSFLLLREKLTSLRIIELIQRFHNQDCGEASTTHGSRWTIYRNVDLSIPSIPKCIPYSSKHVSVLEWSSLLKGIAVKLKQCPSCFESLSQGNEIVNSPSAYEKAERLDIGLMPRIFGPRELITGSMK</sequence>
<gene>
    <name evidence="1" type="ORF">QAD02_022801</name>
</gene>
<accession>A0ACC2PU85</accession>
<reference evidence="1" key="1">
    <citation type="submission" date="2023-04" db="EMBL/GenBank/DDBJ databases">
        <title>A chromosome-level genome assembly of the parasitoid wasp Eretmocerus hayati.</title>
        <authorList>
            <person name="Zhong Y."/>
            <person name="Liu S."/>
            <person name="Liu Y."/>
        </authorList>
    </citation>
    <scope>NUCLEOTIDE SEQUENCE</scope>
    <source>
        <strain evidence="1">ZJU_SS_LIU_2023</strain>
    </source>
</reference>
<evidence type="ECO:0000313" key="2">
    <source>
        <dbReference type="Proteomes" id="UP001239111"/>
    </source>
</evidence>
<protein>
    <submittedName>
        <fullName evidence="1">Uncharacterized protein</fullName>
    </submittedName>
</protein>
<proteinExistence type="predicted"/>
<dbReference type="EMBL" id="CM056741">
    <property type="protein sequence ID" value="KAJ8687007.1"/>
    <property type="molecule type" value="Genomic_DNA"/>
</dbReference>
<organism evidence="1 2">
    <name type="scientific">Eretmocerus hayati</name>
    <dbReference type="NCBI Taxonomy" id="131215"/>
    <lineage>
        <taxon>Eukaryota</taxon>
        <taxon>Metazoa</taxon>
        <taxon>Ecdysozoa</taxon>
        <taxon>Arthropoda</taxon>
        <taxon>Hexapoda</taxon>
        <taxon>Insecta</taxon>
        <taxon>Pterygota</taxon>
        <taxon>Neoptera</taxon>
        <taxon>Endopterygota</taxon>
        <taxon>Hymenoptera</taxon>
        <taxon>Apocrita</taxon>
        <taxon>Proctotrupomorpha</taxon>
        <taxon>Chalcidoidea</taxon>
        <taxon>Aphelinidae</taxon>
        <taxon>Aphelininae</taxon>
        <taxon>Eretmocerus</taxon>
    </lineage>
</organism>
<comment type="caution">
    <text evidence="1">The sequence shown here is derived from an EMBL/GenBank/DDBJ whole genome shotgun (WGS) entry which is preliminary data.</text>
</comment>
<name>A0ACC2PU85_9HYME</name>
<keyword evidence="2" id="KW-1185">Reference proteome</keyword>